<dbReference type="EMBL" id="JAUSRB010000002">
    <property type="protein sequence ID" value="MDP9869599.1"/>
    <property type="molecule type" value="Genomic_DNA"/>
</dbReference>
<evidence type="ECO:0000313" key="1">
    <source>
        <dbReference type="EMBL" id="MDP9869599.1"/>
    </source>
</evidence>
<dbReference type="RefSeq" id="WP_306873701.1">
    <property type="nucleotide sequence ID" value="NZ_JAUSRB010000002.1"/>
</dbReference>
<gene>
    <name evidence="1" type="ORF">J2S55_008865</name>
</gene>
<reference evidence="1 2" key="1">
    <citation type="submission" date="2023-07" db="EMBL/GenBank/DDBJ databases">
        <title>Sequencing the genomes of 1000 actinobacteria strains.</title>
        <authorList>
            <person name="Klenk H.-P."/>
        </authorList>
    </citation>
    <scope>NUCLEOTIDE SEQUENCE [LARGE SCALE GENOMIC DNA]</scope>
    <source>
        <strain evidence="1 2">DSM 44109</strain>
    </source>
</reference>
<protein>
    <submittedName>
        <fullName evidence="1">Uncharacterized protein</fullName>
    </submittedName>
</protein>
<keyword evidence="2" id="KW-1185">Reference proteome</keyword>
<name>A0ABT9RLI8_9ACTN</name>
<comment type="caution">
    <text evidence="1">The sequence shown here is derived from an EMBL/GenBank/DDBJ whole genome shotgun (WGS) entry which is preliminary data.</text>
</comment>
<proteinExistence type="predicted"/>
<dbReference type="Proteomes" id="UP001230426">
    <property type="component" value="Unassembled WGS sequence"/>
</dbReference>
<evidence type="ECO:0000313" key="2">
    <source>
        <dbReference type="Proteomes" id="UP001230426"/>
    </source>
</evidence>
<organism evidence="1 2">
    <name type="scientific">Streptosporangium brasiliense</name>
    <dbReference type="NCBI Taxonomy" id="47480"/>
    <lineage>
        <taxon>Bacteria</taxon>
        <taxon>Bacillati</taxon>
        <taxon>Actinomycetota</taxon>
        <taxon>Actinomycetes</taxon>
        <taxon>Streptosporangiales</taxon>
        <taxon>Streptosporangiaceae</taxon>
        <taxon>Streptosporangium</taxon>
    </lineage>
</organism>
<sequence length="44" mass="4509">MCRLTAADETPTTAATAFLLLLTGLWATPGPAPASPARPVLTSR</sequence>
<accession>A0ABT9RLI8</accession>